<evidence type="ECO:0000256" key="1">
    <source>
        <dbReference type="SAM" id="MobiDB-lite"/>
    </source>
</evidence>
<evidence type="ECO:0000259" key="2">
    <source>
        <dbReference type="Pfam" id="PF06223"/>
    </source>
</evidence>
<dbReference type="InterPro" id="IPR009350">
    <property type="entry name" value="Phage_tail_T"/>
</dbReference>
<proteinExistence type="predicted"/>
<protein>
    <recommendedName>
        <fullName evidence="2">Minor tail T domain-containing protein</fullName>
    </recommendedName>
</protein>
<sequence length="115" mass="13305">MLDQLSAKQINEWEAYDKLDPIGTWRADYRMAALSSLIMNGMIAWSGDKEEKKPTVPLDFMPDWGGDNEKEAPQQSVEDQKRVLRALVSGQKKRLEREKDLEETSKRTPIKLKKK</sequence>
<feature type="region of interest" description="Disordered" evidence="1">
    <location>
        <begin position="60"/>
        <end position="115"/>
    </location>
</feature>
<accession>A0A0F9DR77</accession>
<feature type="compositionally biased region" description="Basic and acidic residues" evidence="1">
    <location>
        <begin position="67"/>
        <end position="82"/>
    </location>
</feature>
<dbReference type="AlphaFoldDB" id="A0A0F9DR77"/>
<evidence type="ECO:0000313" key="3">
    <source>
        <dbReference type="EMBL" id="KKL64288.1"/>
    </source>
</evidence>
<dbReference type="EMBL" id="LAZR01027891">
    <property type="protein sequence ID" value="KKL64288.1"/>
    <property type="molecule type" value="Genomic_DNA"/>
</dbReference>
<feature type="compositionally biased region" description="Basic and acidic residues" evidence="1">
    <location>
        <begin position="93"/>
        <end position="106"/>
    </location>
</feature>
<comment type="caution">
    <text evidence="3">The sequence shown here is derived from an EMBL/GenBank/DDBJ whole genome shotgun (WGS) entry which is preliminary data.</text>
</comment>
<feature type="domain" description="Minor tail T" evidence="2">
    <location>
        <begin position="6"/>
        <end position="82"/>
    </location>
</feature>
<gene>
    <name evidence="3" type="ORF">LCGC14_2166560</name>
</gene>
<dbReference type="Pfam" id="PF06223">
    <property type="entry name" value="Phage_tail_T"/>
    <property type="match status" value="1"/>
</dbReference>
<organism evidence="3">
    <name type="scientific">marine sediment metagenome</name>
    <dbReference type="NCBI Taxonomy" id="412755"/>
    <lineage>
        <taxon>unclassified sequences</taxon>
        <taxon>metagenomes</taxon>
        <taxon>ecological metagenomes</taxon>
    </lineage>
</organism>
<name>A0A0F9DR77_9ZZZZ</name>
<reference evidence="3" key="1">
    <citation type="journal article" date="2015" name="Nature">
        <title>Complex archaea that bridge the gap between prokaryotes and eukaryotes.</title>
        <authorList>
            <person name="Spang A."/>
            <person name="Saw J.H."/>
            <person name="Jorgensen S.L."/>
            <person name="Zaremba-Niedzwiedzka K."/>
            <person name="Martijn J."/>
            <person name="Lind A.E."/>
            <person name="van Eijk R."/>
            <person name="Schleper C."/>
            <person name="Guy L."/>
            <person name="Ettema T.J."/>
        </authorList>
    </citation>
    <scope>NUCLEOTIDE SEQUENCE</scope>
</reference>